<accession>A0ABW3L1D6</accession>
<evidence type="ECO:0000313" key="1">
    <source>
        <dbReference type="EMBL" id="MFD1018413.1"/>
    </source>
</evidence>
<sequence length="116" mass="13762">MRVINAGTEVQIKDVQDLWGDFRRNTLSKYFPEDYLDQLSEAEVLKLPELETIDQADIIQMTIAMQTMIHLLEHPESDERQLELFEKNKRILIELGIPFPFSKEMLTSRNKNKRFH</sequence>
<dbReference type="Proteomes" id="UP001596990">
    <property type="component" value="Unassembled WGS sequence"/>
</dbReference>
<reference evidence="2" key="1">
    <citation type="journal article" date="2019" name="Int. J. Syst. Evol. Microbiol.">
        <title>The Global Catalogue of Microorganisms (GCM) 10K type strain sequencing project: providing services to taxonomists for standard genome sequencing and annotation.</title>
        <authorList>
            <consortium name="The Broad Institute Genomics Platform"/>
            <consortium name="The Broad Institute Genome Sequencing Center for Infectious Disease"/>
            <person name="Wu L."/>
            <person name="Ma J."/>
        </authorList>
    </citation>
    <scope>NUCLEOTIDE SEQUENCE [LARGE SCALE GENOMIC DNA]</scope>
    <source>
        <strain evidence="2">CCUG 56607</strain>
    </source>
</reference>
<dbReference type="Pfam" id="PF17326">
    <property type="entry name" value="DUF5365"/>
    <property type="match status" value="1"/>
</dbReference>
<name>A0ABW3L1D6_9BACI</name>
<dbReference type="InterPro" id="IPR020355">
    <property type="entry name" value="Uncharacterised_YhcU"/>
</dbReference>
<protein>
    <submittedName>
        <fullName evidence="1">DUF5365 family protein</fullName>
    </submittedName>
</protein>
<organism evidence="1 2">
    <name type="scientific">Thalassobacillus hwangdonensis</name>
    <dbReference type="NCBI Taxonomy" id="546108"/>
    <lineage>
        <taxon>Bacteria</taxon>
        <taxon>Bacillati</taxon>
        <taxon>Bacillota</taxon>
        <taxon>Bacilli</taxon>
        <taxon>Bacillales</taxon>
        <taxon>Bacillaceae</taxon>
        <taxon>Thalassobacillus</taxon>
    </lineage>
</organism>
<proteinExistence type="predicted"/>
<dbReference type="EMBL" id="JBHTKL010000001">
    <property type="protein sequence ID" value="MFD1018413.1"/>
    <property type="molecule type" value="Genomic_DNA"/>
</dbReference>
<gene>
    <name evidence="1" type="ORF">ACFQ2J_04285</name>
</gene>
<dbReference type="RefSeq" id="WP_386056895.1">
    <property type="nucleotide sequence ID" value="NZ_JBHTKL010000001.1"/>
</dbReference>
<comment type="caution">
    <text evidence="1">The sequence shown here is derived from an EMBL/GenBank/DDBJ whole genome shotgun (WGS) entry which is preliminary data.</text>
</comment>
<keyword evidence="2" id="KW-1185">Reference proteome</keyword>
<evidence type="ECO:0000313" key="2">
    <source>
        <dbReference type="Proteomes" id="UP001596990"/>
    </source>
</evidence>